<dbReference type="STRING" id="1798692.A3G00_00645"/>
<comment type="cofactor">
    <cofactor evidence="1">
        <name>Mg(2+)</name>
        <dbReference type="ChEBI" id="CHEBI:18420"/>
    </cofactor>
</comment>
<evidence type="ECO:0000313" key="13">
    <source>
        <dbReference type="Proteomes" id="UP000178347"/>
    </source>
</evidence>
<evidence type="ECO:0000259" key="9">
    <source>
        <dbReference type="Pfam" id="PF02878"/>
    </source>
</evidence>
<dbReference type="PANTHER" id="PTHR43771:SF1">
    <property type="entry name" value="PHOSPHOMANNOMUTASE"/>
    <property type="match status" value="1"/>
</dbReference>
<dbReference type="CDD" id="cd03089">
    <property type="entry name" value="PMM_PGM"/>
    <property type="match status" value="1"/>
</dbReference>
<dbReference type="PRINTS" id="PR00509">
    <property type="entry name" value="PGMPMM"/>
</dbReference>
<dbReference type="PROSITE" id="PS00710">
    <property type="entry name" value="PGM_PMM"/>
    <property type="match status" value="1"/>
</dbReference>
<keyword evidence="6" id="KW-0413">Isomerase</keyword>
<organism evidence="12 13">
    <name type="scientific">Candidatus Magasanikbacteria bacterium RIFCSPLOWO2_12_FULL_43_12</name>
    <dbReference type="NCBI Taxonomy" id="1798692"/>
    <lineage>
        <taxon>Bacteria</taxon>
        <taxon>Candidatus Magasanikiibacteriota</taxon>
    </lineage>
</organism>
<dbReference type="GO" id="GO:0005975">
    <property type="term" value="P:carbohydrate metabolic process"/>
    <property type="evidence" value="ECO:0007669"/>
    <property type="project" value="InterPro"/>
</dbReference>
<dbReference type="InterPro" id="IPR005844">
    <property type="entry name" value="A-D-PHexomutase_a/b/a-I"/>
</dbReference>
<evidence type="ECO:0000259" key="11">
    <source>
        <dbReference type="Pfam" id="PF02880"/>
    </source>
</evidence>
<dbReference type="InterPro" id="IPR036900">
    <property type="entry name" value="A-D-PHexomutase_C_sf"/>
</dbReference>
<dbReference type="EMBL" id="MFQN01000007">
    <property type="protein sequence ID" value="OGH75556.1"/>
    <property type="molecule type" value="Genomic_DNA"/>
</dbReference>
<dbReference type="InterPro" id="IPR005845">
    <property type="entry name" value="A-D-PHexomutase_a/b/a-II"/>
</dbReference>
<dbReference type="InterPro" id="IPR005841">
    <property type="entry name" value="Alpha-D-phosphohexomutase_SF"/>
</dbReference>
<feature type="domain" description="Alpha-D-phosphohexomutase alpha/beta/alpha" evidence="10">
    <location>
        <begin position="171"/>
        <end position="260"/>
    </location>
</feature>
<dbReference type="Pfam" id="PF00408">
    <property type="entry name" value="PGM_PMM_IV"/>
    <property type="match status" value="1"/>
</dbReference>
<dbReference type="PANTHER" id="PTHR43771">
    <property type="entry name" value="PHOSPHOMANNOMUTASE"/>
    <property type="match status" value="1"/>
</dbReference>
<keyword evidence="3" id="KW-0597">Phosphoprotein</keyword>
<evidence type="ECO:0000256" key="1">
    <source>
        <dbReference type="ARBA" id="ARBA00001946"/>
    </source>
</evidence>
<dbReference type="SUPFAM" id="SSF55957">
    <property type="entry name" value="Phosphoglucomutase, C-terminal domain"/>
    <property type="match status" value="1"/>
</dbReference>
<dbReference type="InterPro" id="IPR016066">
    <property type="entry name" value="A-D-PHexomutase_CS"/>
</dbReference>
<evidence type="ECO:0000313" key="12">
    <source>
        <dbReference type="EMBL" id="OGH75556.1"/>
    </source>
</evidence>
<feature type="domain" description="Alpha-D-phosphohexomutase alpha/beta/alpha" evidence="11">
    <location>
        <begin position="270"/>
        <end position="371"/>
    </location>
</feature>
<comment type="similarity">
    <text evidence="2 7">Belongs to the phosphohexose mutase family.</text>
</comment>
<name>A0A1F6MV32_9BACT</name>
<dbReference type="InterPro" id="IPR016055">
    <property type="entry name" value="A-D-PHexomutase_a/b/a-I/II/III"/>
</dbReference>
<reference evidence="12 13" key="1">
    <citation type="journal article" date="2016" name="Nat. Commun.">
        <title>Thousands of microbial genomes shed light on interconnected biogeochemical processes in an aquifer system.</title>
        <authorList>
            <person name="Anantharaman K."/>
            <person name="Brown C.T."/>
            <person name="Hug L.A."/>
            <person name="Sharon I."/>
            <person name="Castelle C.J."/>
            <person name="Probst A.J."/>
            <person name="Thomas B.C."/>
            <person name="Singh A."/>
            <person name="Wilkins M.J."/>
            <person name="Karaoz U."/>
            <person name="Brodie E.L."/>
            <person name="Williams K.H."/>
            <person name="Hubbard S.S."/>
            <person name="Banfield J.F."/>
        </authorList>
    </citation>
    <scope>NUCLEOTIDE SEQUENCE [LARGE SCALE GENOMIC DNA]</scope>
</reference>
<evidence type="ECO:0000256" key="3">
    <source>
        <dbReference type="ARBA" id="ARBA00022553"/>
    </source>
</evidence>
<dbReference type="Proteomes" id="UP000178347">
    <property type="component" value="Unassembled WGS sequence"/>
</dbReference>
<dbReference type="Gene3D" id="3.30.310.50">
    <property type="entry name" value="Alpha-D-phosphohexomutase, C-terminal domain"/>
    <property type="match status" value="1"/>
</dbReference>
<dbReference type="GO" id="GO:0000287">
    <property type="term" value="F:magnesium ion binding"/>
    <property type="evidence" value="ECO:0007669"/>
    <property type="project" value="InterPro"/>
</dbReference>
<evidence type="ECO:0008006" key="14">
    <source>
        <dbReference type="Google" id="ProtNLM"/>
    </source>
</evidence>
<dbReference type="InterPro" id="IPR005846">
    <property type="entry name" value="A-D-PHexomutase_a/b/a-III"/>
</dbReference>
<gene>
    <name evidence="12" type="ORF">A3G00_00645</name>
</gene>
<dbReference type="SUPFAM" id="SSF53738">
    <property type="entry name" value="Phosphoglucomutase, first 3 domains"/>
    <property type="match status" value="3"/>
</dbReference>
<evidence type="ECO:0000256" key="7">
    <source>
        <dbReference type="RuleBase" id="RU004326"/>
    </source>
</evidence>
<dbReference type="InterPro" id="IPR005843">
    <property type="entry name" value="A-D-PHexomutase_C"/>
</dbReference>
<evidence type="ECO:0000256" key="5">
    <source>
        <dbReference type="ARBA" id="ARBA00022842"/>
    </source>
</evidence>
<evidence type="ECO:0000259" key="8">
    <source>
        <dbReference type="Pfam" id="PF00408"/>
    </source>
</evidence>
<evidence type="ECO:0000256" key="2">
    <source>
        <dbReference type="ARBA" id="ARBA00010231"/>
    </source>
</evidence>
<feature type="domain" description="Alpha-D-phosphohexomutase alpha/beta/alpha" evidence="9">
    <location>
        <begin position="7"/>
        <end position="139"/>
    </location>
</feature>
<accession>A0A1F6MV32</accession>
<dbReference type="AlphaFoldDB" id="A0A1F6MV32"/>
<evidence type="ECO:0000256" key="4">
    <source>
        <dbReference type="ARBA" id="ARBA00022723"/>
    </source>
</evidence>
<dbReference type="Gene3D" id="3.40.120.10">
    <property type="entry name" value="Alpha-D-Glucose-1,6-Bisphosphate, subunit A, domain 3"/>
    <property type="match status" value="3"/>
</dbReference>
<evidence type="ECO:0000256" key="6">
    <source>
        <dbReference type="ARBA" id="ARBA00023235"/>
    </source>
</evidence>
<evidence type="ECO:0000259" key="10">
    <source>
        <dbReference type="Pfam" id="PF02879"/>
    </source>
</evidence>
<comment type="caution">
    <text evidence="12">The sequence shown here is derived from an EMBL/GenBank/DDBJ whole genome shotgun (WGS) entry which is preliminary data.</text>
</comment>
<dbReference type="GO" id="GO:0016868">
    <property type="term" value="F:intramolecular phosphotransferase activity"/>
    <property type="evidence" value="ECO:0007669"/>
    <property type="project" value="InterPro"/>
</dbReference>
<protein>
    <recommendedName>
        <fullName evidence="14">Phosphomannomutase/phosphoglucomutase</fullName>
    </recommendedName>
</protein>
<dbReference type="Pfam" id="PF02880">
    <property type="entry name" value="PGM_PMM_III"/>
    <property type="match status" value="1"/>
</dbReference>
<dbReference type="Pfam" id="PF02879">
    <property type="entry name" value="PGM_PMM_II"/>
    <property type="match status" value="1"/>
</dbReference>
<feature type="domain" description="Alpha-D-phosphohexomutase C-terminal" evidence="8">
    <location>
        <begin position="380"/>
        <end position="443"/>
    </location>
</feature>
<proteinExistence type="inferred from homology"/>
<sequence length="456" mass="50971">MSFSEHIFKAYDIRGLHPQELNEELAYKIGRAFARLRQKEAGKDKIKIVVGRDMRLSSPALFTEVKRGLLEQGADVVDIGLSSTPTFYFAVSYYGYDGGMLVSASHNPKEYNGVKIVRSGAAPFGRGTGMEELRDLVKSDRFVFNGEAGIEEKKENIVDEEVKLCEAFADLKKIRSMKIALDTANAMGIIYLDRMFRDLPQIKLVKINSKLDGTFPAHQADPLQEKNMGDLKKLVLAESADLGIATDGDGDRIFFVDNEGKRIKPEIMRGIIAQTFLRDNPGAVICYDIRPGKITEDMILAAGGKPLVTMVGHSLIKKQMLETGAIFGGESSGHFFVKFPHGVYEAPVIAALRFLQELSASGLSSAEFVKPLDKYFHSGEINFTVKDKDGVLRRLKEKYVDAEINYLDGLTFTYPDFWFNVRASNTEPLLRLNLEAMADKLMKEKIIEIREIIETT</sequence>
<keyword evidence="4 7" id="KW-0479">Metal-binding</keyword>
<dbReference type="Pfam" id="PF02878">
    <property type="entry name" value="PGM_PMM_I"/>
    <property type="match status" value="1"/>
</dbReference>
<keyword evidence="5 7" id="KW-0460">Magnesium</keyword>